<dbReference type="EMBL" id="OY288114">
    <property type="protein sequence ID" value="CAJ0879237.1"/>
    <property type="molecule type" value="Genomic_DNA"/>
</dbReference>
<proteinExistence type="predicted"/>
<dbReference type="AlphaFoldDB" id="A0AA48M5N5"/>
<evidence type="ECO:0000313" key="1">
    <source>
        <dbReference type="EMBL" id="CAJ0879237.1"/>
    </source>
</evidence>
<evidence type="ECO:0008006" key="2">
    <source>
        <dbReference type="Google" id="ProtNLM"/>
    </source>
</evidence>
<sequence length="367" mass="39514">MKRAGLVLILLALLGGIAQAAEFAEMVRDLNIMQNRMVVGDARAREQAARQFDLIEKTITSLEPEAWTDERNQRAAIVYLLAGGAPVGLRAIHDAEFDGGKLGPLIGASVEYAEGREGGVPKALMDFDARRLPPIPGGHLALVQGSALIGDDNARAIVLLDVARLLMPGSLVEEAALRREIAILDPVRDVGKVALLSSRYASKYLSSPYVQNFWDVLRRATIADSEFFPRAPKFEPIFLKGPSSERAAFYLAVARLALLAGNLVEARRSIEEAGKAATQPTTIKRVAAYHNILSTLTQETGPPALSAQDLQSLDKQDAALLEITSSVTSALAARPQANAPDDAYEMASTVREAIAKTDELLKRASPQ</sequence>
<organism evidence="1">
    <name type="scientific">freshwater sediment metagenome</name>
    <dbReference type="NCBI Taxonomy" id="556182"/>
    <lineage>
        <taxon>unclassified sequences</taxon>
        <taxon>metagenomes</taxon>
        <taxon>ecological metagenomes</taxon>
    </lineage>
</organism>
<accession>A0AA48M5N5</accession>
<name>A0AA48M5N5_9ZZZZ</name>
<gene>
    <name evidence="1" type="ORF">AMST5_03041</name>
</gene>
<reference evidence="1" key="1">
    <citation type="submission" date="2023-07" db="EMBL/GenBank/DDBJ databases">
        <authorList>
            <person name="Pelsma A.J. K."/>
        </authorList>
    </citation>
    <scope>NUCLEOTIDE SEQUENCE</scope>
</reference>
<protein>
    <recommendedName>
        <fullName evidence="2">Chemotaxis protein MotC</fullName>
    </recommendedName>
</protein>